<comment type="caution">
    <text evidence="1">The sequence shown here is derived from an EMBL/GenBank/DDBJ whole genome shotgun (WGS) entry which is preliminary data.</text>
</comment>
<gene>
    <name evidence="1" type="ORF">GWI33_002659</name>
</gene>
<sequence length="69" mass="7801">MLDAENDSDIWTMPSVARIHLDPGPIAAGGHGGYSEGCWSDELWIIRDDVLRHRYRELAGVDEDDFEDL</sequence>
<protein>
    <submittedName>
        <fullName evidence="1">Uncharacterized protein</fullName>
    </submittedName>
</protein>
<keyword evidence="2" id="KW-1185">Reference proteome</keyword>
<dbReference type="Proteomes" id="UP000625711">
    <property type="component" value="Unassembled WGS sequence"/>
</dbReference>
<evidence type="ECO:0000313" key="2">
    <source>
        <dbReference type="Proteomes" id="UP000625711"/>
    </source>
</evidence>
<proteinExistence type="predicted"/>
<name>A0A834IK58_RHYFE</name>
<dbReference type="EMBL" id="JAACXV010000174">
    <property type="protein sequence ID" value="KAF7282429.1"/>
    <property type="molecule type" value="Genomic_DNA"/>
</dbReference>
<reference evidence="1" key="1">
    <citation type="submission" date="2020-08" db="EMBL/GenBank/DDBJ databases">
        <title>Genome sequencing and assembly of the red palm weevil Rhynchophorus ferrugineus.</title>
        <authorList>
            <person name="Dias G.B."/>
            <person name="Bergman C.M."/>
            <person name="Manee M."/>
        </authorList>
    </citation>
    <scope>NUCLEOTIDE SEQUENCE</scope>
    <source>
        <strain evidence="1">AA-2017</strain>
        <tissue evidence="1">Whole larva</tissue>
    </source>
</reference>
<evidence type="ECO:0000313" key="1">
    <source>
        <dbReference type="EMBL" id="KAF7282429.1"/>
    </source>
</evidence>
<dbReference type="AlphaFoldDB" id="A0A834IK58"/>
<accession>A0A834IK58</accession>
<organism evidence="1 2">
    <name type="scientific">Rhynchophorus ferrugineus</name>
    <name type="common">Red palm weevil</name>
    <name type="synonym">Curculio ferrugineus</name>
    <dbReference type="NCBI Taxonomy" id="354439"/>
    <lineage>
        <taxon>Eukaryota</taxon>
        <taxon>Metazoa</taxon>
        <taxon>Ecdysozoa</taxon>
        <taxon>Arthropoda</taxon>
        <taxon>Hexapoda</taxon>
        <taxon>Insecta</taxon>
        <taxon>Pterygota</taxon>
        <taxon>Neoptera</taxon>
        <taxon>Endopterygota</taxon>
        <taxon>Coleoptera</taxon>
        <taxon>Polyphaga</taxon>
        <taxon>Cucujiformia</taxon>
        <taxon>Curculionidae</taxon>
        <taxon>Dryophthorinae</taxon>
        <taxon>Rhynchophorus</taxon>
    </lineage>
</organism>